<dbReference type="RefSeq" id="WP_076550486.1">
    <property type="nucleotide sequence ID" value="NZ_FTMA01000008.1"/>
</dbReference>
<name>A0A1N6ZCC2_9FLAO</name>
<dbReference type="OrthoDB" id="708275at2"/>
<evidence type="ECO:0000313" key="1">
    <source>
        <dbReference type="EMBL" id="SIR24552.1"/>
    </source>
</evidence>
<dbReference type="Proteomes" id="UP000186953">
    <property type="component" value="Unassembled WGS sequence"/>
</dbReference>
<dbReference type="EMBL" id="FTMA01000008">
    <property type="protein sequence ID" value="SIR24552.1"/>
    <property type="molecule type" value="Genomic_DNA"/>
</dbReference>
<keyword evidence="2" id="KW-1185">Reference proteome</keyword>
<protein>
    <recommendedName>
        <fullName evidence="3">Lipocalin-like domain-containing protein</fullName>
    </recommendedName>
</protein>
<organism evidence="1 2">
    <name type="scientific">Maribacter ulvicola</name>
    <dbReference type="NCBI Taxonomy" id="228959"/>
    <lineage>
        <taxon>Bacteria</taxon>
        <taxon>Pseudomonadati</taxon>
        <taxon>Bacteroidota</taxon>
        <taxon>Flavobacteriia</taxon>
        <taxon>Flavobacteriales</taxon>
        <taxon>Flavobacteriaceae</taxon>
        <taxon>Maribacter</taxon>
    </lineage>
</organism>
<evidence type="ECO:0000313" key="2">
    <source>
        <dbReference type="Proteomes" id="UP000186953"/>
    </source>
</evidence>
<proteinExistence type="predicted"/>
<evidence type="ECO:0008006" key="3">
    <source>
        <dbReference type="Google" id="ProtNLM"/>
    </source>
</evidence>
<gene>
    <name evidence="1" type="ORF">SAMN05421797_108131</name>
</gene>
<dbReference type="AlphaFoldDB" id="A0A1N6ZCC2"/>
<sequence length="129" mass="14876">MCILILACERDDTNDDTPIDNSSLVGEWLLTESYVSPGGVTDWIDVKEGYRYFFDEFGGYKRTDFDENLLDSGVYEITEEELYLYFMTQGERDTLGYNADFNTSKRRLTLSPSYPSVCIDLKKSRTLLV</sequence>
<reference evidence="2" key="1">
    <citation type="submission" date="2017-01" db="EMBL/GenBank/DDBJ databases">
        <authorList>
            <person name="Varghese N."/>
            <person name="Submissions S."/>
        </authorList>
    </citation>
    <scope>NUCLEOTIDE SEQUENCE [LARGE SCALE GENOMIC DNA]</scope>
    <source>
        <strain evidence="2">DSM 15366</strain>
    </source>
</reference>
<accession>A0A1N6ZCC2</accession>